<dbReference type="InterPro" id="IPR017871">
    <property type="entry name" value="ABC_transporter-like_CS"/>
</dbReference>
<dbReference type="GO" id="GO:0043190">
    <property type="term" value="C:ATP-binding cassette (ABC) transporter complex"/>
    <property type="evidence" value="ECO:0007669"/>
    <property type="project" value="TreeGrafter"/>
</dbReference>
<dbReference type="SMART" id="SM00382">
    <property type="entry name" value="AAA"/>
    <property type="match status" value="1"/>
</dbReference>
<evidence type="ECO:0000256" key="6">
    <source>
        <dbReference type="ARBA" id="ARBA00022967"/>
    </source>
</evidence>
<protein>
    <recommendedName>
        <fullName evidence="8">Energy-coupling factor transporter ATP-binding protein EcfA2</fullName>
        <ecNumber evidence="8">7.-.-.-</ecNumber>
    </recommendedName>
</protein>
<dbReference type="AlphaFoldDB" id="A0A9X3FPH5"/>
<dbReference type="InterPro" id="IPR030946">
    <property type="entry name" value="EcfA2"/>
</dbReference>
<evidence type="ECO:0000256" key="2">
    <source>
        <dbReference type="ARBA" id="ARBA00022448"/>
    </source>
</evidence>
<evidence type="ECO:0000313" key="10">
    <source>
        <dbReference type="EMBL" id="MCZ0726347.1"/>
    </source>
</evidence>
<evidence type="ECO:0000256" key="7">
    <source>
        <dbReference type="ARBA" id="ARBA00023136"/>
    </source>
</evidence>
<dbReference type="PANTHER" id="PTHR43553">
    <property type="entry name" value="HEAVY METAL TRANSPORTER"/>
    <property type="match status" value="1"/>
</dbReference>
<dbReference type="Gene3D" id="3.40.50.300">
    <property type="entry name" value="P-loop containing nucleotide triphosphate hydrolases"/>
    <property type="match status" value="1"/>
</dbReference>
<evidence type="ECO:0000256" key="1">
    <source>
        <dbReference type="ARBA" id="ARBA00004202"/>
    </source>
</evidence>
<dbReference type="Proteomes" id="UP001146670">
    <property type="component" value="Unassembled WGS sequence"/>
</dbReference>
<dbReference type="InterPro" id="IPR015856">
    <property type="entry name" value="ABC_transpr_CbiO/EcfA_su"/>
</dbReference>
<dbReference type="InterPro" id="IPR027417">
    <property type="entry name" value="P-loop_NTPase"/>
</dbReference>
<sequence>MQISAQDIAYIYSPDTPFASQALSQVSFTIPDRSYTAIIGHTGSGKSTITRLLNGLILPSSGQLKVGDVVITPDSRQKDIKIIRQKIGMVFQFPEAQLFEETVLKDVMFGPQNYGASPKEAEEMARQALKRVEISDDLLDRSPFDLSGGQMRRVAIAGVLAMAPEVLILDEPTAGLDPKGQAELMGIFQNLYQEKAMTIVLVTHQMNDVANYANHVIVMDAGTCIQSGQPQEIFANLDWLTRHQLALPDTLDFKQKLQAMDSSYASDRLELSLEELADSIAEHWRVKRREGGYEG</sequence>
<keyword evidence="5 8" id="KW-0067">ATP-binding</keyword>
<dbReference type="GO" id="GO:0005524">
    <property type="term" value="F:ATP binding"/>
    <property type="evidence" value="ECO:0007669"/>
    <property type="project" value="UniProtKB-UniRule"/>
</dbReference>
<dbReference type="PROSITE" id="PS50893">
    <property type="entry name" value="ABC_TRANSPORTER_2"/>
    <property type="match status" value="1"/>
</dbReference>
<dbReference type="EC" id="7.-.-.-" evidence="8"/>
<feature type="domain" description="ABC transporter" evidence="9">
    <location>
        <begin position="3"/>
        <end position="246"/>
    </location>
</feature>
<dbReference type="GO" id="GO:0016887">
    <property type="term" value="F:ATP hydrolysis activity"/>
    <property type="evidence" value="ECO:0007669"/>
    <property type="project" value="InterPro"/>
</dbReference>
<keyword evidence="3 8" id="KW-1003">Cell membrane</keyword>
<keyword evidence="11" id="KW-1185">Reference proteome</keyword>
<evidence type="ECO:0000256" key="5">
    <source>
        <dbReference type="ARBA" id="ARBA00022840"/>
    </source>
</evidence>
<dbReference type="Pfam" id="PF00005">
    <property type="entry name" value="ABC_tran"/>
    <property type="match status" value="1"/>
</dbReference>
<reference evidence="10" key="1">
    <citation type="submission" date="2022-12" db="EMBL/GenBank/DDBJ databases">
        <title>Description and comparative metabolic analysis of Aerococcus sp. nov., isolated from the feces of a pig.</title>
        <authorList>
            <person name="Chang Y.-H."/>
        </authorList>
    </citation>
    <scope>NUCLEOTIDE SEQUENCE</scope>
    <source>
        <strain evidence="10">YH-aer222</strain>
    </source>
</reference>
<dbReference type="PROSITE" id="PS00211">
    <property type="entry name" value="ABC_TRANSPORTER_1"/>
    <property type="match status" value="1"/>
</dbReference>
<dbReference type="FunFam" id="3.40.50.300:FF:000224">
    <property type="entry name" value="Energy-coupling factor transporter ATP-binding protein EcfA"/>
    <property type="match status" value="1"/>
</dbReference>
<keyword evidence="2 8" id="KW-0813">Transport</keyword>
<dbReference type="GO" id="GO:0042626">
    <property type="term" value="F:ATPase-coupled transmembrane transporter activity"/>
    <property type="evidence" value="ECO:0007669"/>
    <property type="project" value="TreeGrafter"/>
</dbReference>
<comment type="subcellular location">
    <subcellularLocation>
        <location evidence="1 8">Cell membrane</location>
        <topology evidence="1 8">Peripheral membrane protein</topology>
    </subcellularLocation>
</comment>
<dbReference type="InterPro" id="IPR050095">
    <property type="entry name" value="ECF_ABC_transporter_ATP-bd"/>
</dbReference>
<gene>
    <name evidence="10" type="ORF">OW157_07245</name>
</gene>
<dbReference type="SUPFAM" id="SSF52540">
    <property type="entry name" value="P-loop containing nucleoside triphosphate hydrolases"/>
    <property type="match status" value="1"/>
</dbReference>
<comment type="subunit">
    <text evidence="8">Forms a stable energy-coupling factor (ECF) transporter complex composed of 2 membrane-embedded substrate-binding proteins (S component), 2 ATP-binding proteins (A component) and 2 transmembrane proteins (T component).</text>
</comment>
<comment type="function">
    <text evidence="8">ATP-binding (A) component of a common energy-coupling factor (ECF) ABC-transporter complex.</text>
</comment>
<dbReference type="CDD" id="cd03225">
    <property type="entry name" value="ABC_cobalt_CbiO_domain1"/>
    <property type="match status" value="1"/>
</dbReference>
<keyword evidence="6" id="KW-1278">Translocase</keyword>
<dbReference type="EMBL" id="JAPRFR010000004">
    <property type="protein sequence ID" value="MCZ0726347.1"/>
    <property type="molecule type" value="Genomic_DNA"/>
</dbReference>
<dbReference type="PANTHER" id="PTHR43553:SF27">
    <property type="entry name" value="ENERGY-COUPLING FACTOR TRANSPORTER ATP-BINDING PROTEIN ECFA2"/>
    <property type="match status" value="1"/>
</dbReference>
<comment type="caution">
    <text evidence="10">The sequence shown here is derived from an EMBL/GenBank/DDBJ whole genome shotgun (WGS) entry which is preliminary data.</text>
</comment>
<proteinExistence type="inferred from homology"/>
<keyword evidence="4 8" id="KW-0547">Nucleotide-binding</keyword>
<organism evidence="10 11">
    <name type="scientific">Aerococcus kribbianus</name>
    <dbReference type="NCBI Taxonomy" id="2999064"/>
    <lineage>
        <taxon>Bacteria</taxon>
        <taxon>Bacillati</taxon>
        <taxon>Bacillota</taxon>
        <taxon>Bacilli</taxon>
        <taxon>Lactobacillales</taxon>
        <taxon>Aerococcaceae</taxon>
        <taxon>Aerococcus</taxon>
    </lineage>
</organism>
<evidence type="ECO:0000313" key="11">
    <source>
        <dbReference type="Proteomes" id="UP001146670"/>
    </source>
</evidence>
<accession>A0A9X3FPH5</accession>
<evidence type="ECO:0000259" key="9">
    <source>
        <dbReference type="PROSITE" id="PS50893"/>
    </source>
</evidence>
<name>A0A9X3FPH5_9LACT</name>
<keyword evidence="7 8" id="KW-0472">Membrane</keyword>
<dbReference type="NCBIfam" id="TIGR04521">
    <property type="entry name" value="ECF_ATPase_2"/>
    <property type="match status" value="1"/>
</dbReference>
<evidence type="ECO:0000256" key="4">
    <source>
        <dbReference type="ARBA" id="ARBA00022741"/>
    </source>
</evidence>
<dbReference type="InterPro" id="IPR003593">
    <property type="entry name" value="AAA+_ATPase"/>
</dbReference>
<dbReference type="RefSeq" id="WP_268752701.1">
    <property type="nucleotide sequence ID" value="NZ_JAPRFQ010000004.1"/>
</dbReference>
<comment type="similarity">
    <text evidence="8">Belongs to the ABC transporter superfamily. Energy-coupling factor EcfA family.</text>
</comment>
<dbReference type="InterPro" id="IPR003439">
    <property type="entry name" value="ABC_transporter-like_ATP-bd"/>
</dbReference>
<evidence type="ECO:0000256" key="3">
    <source>
        <dbReference type="ARBA" id="ARBA00022475"/>
    </source>
</evidence>
<evidence type="ECO:0000256" key="8">
    <source>
        <dbReference type="RuleBase" id="RU365104"/>
    </source>
</evidence>